<dbReference type="OrthoDB" id="9970435at2759"/>
<dbReference type="AlphaFoldDB" id="A0A1N6LXR3"/>
<reference evidence="11 12" key="2">
    <citation type="journal article" date="2013" name="PLoS ONE">
        <title>Whole genome mapping and re-organization of the nuclear and mitochondrial genomes of Babesia microti isolates.</title>
        <authorList>
            <person name="Cornillot E."/>
            <person name="Dassouli A."/>
            <person name="Garg A."/>
            <person name="Pachikara N."/>
            <person name="Randazzo S."/>
            <person name="Depoix D."/>
            <person name="Carcy B."/>
            <person name="Delbecq S."/>
            <person name="Frutos R."/>
            <person name="Silva J.C."/>
            <person name="Sutton R."/>
            <person name="Krause P.J."/>
            <person name="Mamoun C.B."/>
        </authorList>
    </citation>
    <scope>NUCLEOTIDE SEQUENCE [LARGE SCALE GENOMIC DNA]</scope>
    <source>
        <strain evidence="11 12">RI</strain>
    </source>
</reference>
<comment type="subcellular location">
    <subcellularLocation>
        <location evidence="1">Mitochondrion inner membrane</location>
        <topology evidence="1">Single-pass membrane protein</topology>
    </subcellularLocation>
</comment>
<dbReference type="InterPro" id="IPR036656">
    <property type="entry name" value="QCR9_sf"/>
</dbReference>
<dbReference type="GeneID" id="24425931"/>
<keyword evidence="8" id="KW-1133">Transmembrane helix</keyword>
<dbReference type="RefSeq" id="XP_012649891.2">
    <property type="nucleotide sequence ID" value="XM_012794437.2"/>
</dbReference>
<name>A0A1N6LXR3_BABMR</name>
<evidence type="ECO:0000256" key="10">
    <source>
        <dbReference type="ARBA" id="ARBA00023136"/>
    </source>
</evidence>
<evidence type="ECO:0000256" key="3">
    <source>
        <dbReference type="ARBA" id="ARBA00022448"/>
    </source>
</evidence>
<evidence type="ECO:0008006" key="13">
    <source>
        <dbReference type="Google" id="ProtNLM"/>
    </source>
</evidence>
<dbReference type="Gene3D" id="1.20.5.260">
    <property type="entry name" value="Cytochrome b-c1 complex subunit 9"/>
    <property type="match status" value="1"/>
</dbReference>
<dbReference type="GO" id="GO:0005743">
    <property type="term" value="C:mitochondrial inner membrane"/>
    <property type="evidence" value="ECO:0007669"/>
    <property type="project" value="UniProtKB-SubCell"/>
</dbReference>
<dbReference type="SUPFAM" id="SSF81514">
    <property type="entry name" value="Subunit X (non-heme 7 kDa protein) of cytochrome bc1 complex (Ubiquinol-cytochrome c reductase)"/>
    <property type="match status" value="1"/>
</dbReference>
<keyword evidence="5" id="KW-0812">Transmembrane</keyword>
<dbReference type="VEuPathDB" id="PiroplasmaDB:BmR1_04g06426"/>
<reference evidence="11 12" key="1">
    <citation type="journal article" date="2012" name="Nucleic Acids Res.">
        <title>Sequencing of the smallest Apicomplexan genome from the human pathogen Babesia microti.</title>
        <authorList>
            <person name="Cornillot E."/>
            <person name="Hadj-Kaddour K."/>
            <person name="Dassouli A."/>
            <person name="Noel B."/>
            <person name="Ranwez V."/>
            <person name="Vacherie B."/>
            <person name="Augagneur Y."/>
            <person name="Bres V."/>
            <person name="Duclos A."/>
            <person name="Randazzo S."/>
            <person name="Carcy B."/>
            <person name="Debierre-Grockiego F."/>
            <person name="Delbecq S."/>
            <person name="Moubri-Menage K."/>
            <person name="Shams-Eldin H."/>
            <person name="Usmani-Brown S."/>
            <person name="Bringaud F."/>
            <person name="Wincker P."/>
            <person name="Vivares C.P."/>
            <person name="Schwarz R.T."/>
            <person name="Schetters T.P."/>
            <person name="Krause P.J."/>
            <person name="Gorenflot A."/>
            <person name="Berry V."/>
            <person name="Barbe V."/>
            <person name="Ben Mamoun C."/>
        </authorList>
    </citation>
    <scope>NUCLEOTIDE SEQUENCE [LARGE SCALE GENOMIC DNA]</scope>
    <source>
        <strain evidence="11 12">RI</strain>
    </source>
</reference>
<keyword evidence="12" id="KW-1185">Reference proteome</keyword>
<keyword evidence="6" id="KW-0999">Mitochondrion inner membrane</keyword>
<evidence type="ECO:0000256" key="4">
    <source>
        <dbReference type="ARBA" id="ARBA00022660"/>
    </source>
</evidence>
<comment type="similarity">
    <text evidence="2">Belongs to the UQCR10/QCR9 family.</text>
</comment>
<reference evidence="11 12" key="3">
    <citation type="journal article" date="2016" name="Sci. Rep.">
        <title>Genome-wide diversity and gene expression profiling of Babesia microti isolates identify polymorphic genes that mediate host-pathogen interactions.</title>
        <authorList>
            <person name="Silva J.C."/>
            <person name="Cornillot E."/>
            <person name="McCracken C."/>
            <person name="Usmani-Brown S."/>
            <person name="Dwivedi A."/>
            <person name="Ifeonu O.O."/>
            <person name="Crabtree J."/>
            <person name="Gotia H.T."/>
            <person name="Virji A.Z."/>
            <person name="Reynes C."/>
            <person name="Colinge J."/>
            <person name="Kumar V."/>
            <person name="Lawres L."/>
            <person name="Pazzi J.E."/>
            <person name="Pablo J.V."/>
            <person name="Hung C."/>
            <person name="Brancato J."/>
            <person name="Kumari P."/>
            <person name="Orvis J."/>
            <person name="Tretina K."/>
            <person name="Chibucos M."/>
            <person name="Ott S."/>
            <person name="Sadzewicz L."/>
            <person name="Sengamalay N."/>
            <person name="Shetty A.C."/>
            <person name="Su Q."/>
            <person name="Tallon L."/>
            <person name="Fraser C.M."/>
            <person name="Frutos R."/>
            <person name="Molina D.M."/>
            <person name="Krause P.J."/>
            <person name="Ben Mamoun C."/>
        </authorList>
    </citation>
    <scope>NUCLEOTIDE SEQUENCE [LARGE SCALE GENOMIC DNA]</scope>
    <source>
        <strain evidence="11 12">RI</strain>
    </source>
</reference>
<proteinExistence type="inferred from homology"/>
<dbReference type="GO" id="GO:0045275">
    <property type="term" value="C:respiratory chain complex III"/>
    <property type="evidence" value="ECO:0007669"/>
    <property type="project" value="InterPro"/>
</dbReference>
<organism evidence="11 12">
    <name type="scientific">Babesia microti (strain RI)</name>
    <dbReference type="NCBI Taxonomy" id="1133968"/>
    <lineage>
        <taxon>Eukaryota</taxon>
        <taxon>Sar</taxon>
        <taxon>Alveolata</taxon>
        <taxon>Apicomplexa</taxon>
        <taxon>Aconoidasida</taxon>
        <taxon>Piroplasmida</taxon>
        <taxon>Babesiidae</taxon>
        <taxon>Babesia</taxon>
    </lineage>
</organism>
<evidence type="ECO:0000313" key="12">
    <source>
        <dbReference type="Proteomes" id="UP000002899"/>
    </source>
</evidence>
<evidence type="ECO:0000313" key="11">
    <source>
        <dbReference type="EMBL" id="SIO73654.1"/>
    </source>
</evidence>
<evidence type="ECO:0000256" key="2">
    <source>
        <dbReference type="ARBA" id="ARBA00007856"/>
    </source>
</evidence>
<dbReference type="GO" id="GO:0006122">
    <property type="term" value="P:mitochondrial electron transport, ubiquinol to cytochrome c"/>
    <property type="evidence" value="ECO:0007669"/>
    <property type="project" value="InterPro"/>
</dbReference>
<evidence type="ECO:0000256" key="8">
    <source>
        <dbReference type="ARBA" id="ARBA00022989"/>
    </source>
</evidence>
<evidence type="ECO:0000256" key="1">
    <source>
        <dbReference type="ARBA" id="ARBA00004434"/>
    </source>
</evidence>
<keyword evidence="9" id="KW-0496">Mitochondrion</keyword>
<evidence type="ECO:0000256" key="9">
    <source>
        <dbReference type="ARBA" id="ARBA00023128"/>
    </source>
</evidence>
<dbReference type="KEGG" id="bmic:BmR1_04g06426"/>
<keyword evidence="4" id="KW-0679">Respiratory chain</keyword>
<dbReference type="Proteomes" id="UP000002899">
    <property type="component" value="Chromosome IV"/>
</dbReference>
<keyword evidence="10" id="KW-0472">Membrane</keyword>
<keyword evidence="3" id="KW-0813">Transport</keyword>
<protein>
    <recommendedName>
        <fullName evidence="13">Cytochrome b-c1 complex subunit 9</fullName>
    </recommendedName>
</protein>
<sequence>MIPGSPYTTQYPNFIWRWLKSTRKGKDLFAPLFYILNKTKLYDHVLKHNNRYWMFIMAGGCLSSYTLSETCNNIWKSINKGKLVADLPYTYPVED</sequence>
<keyword evidence="7" id="KW-0249">Electron transport</keyword>
<dbReference type="EMBL" id="LN871599">
    <property type="protein sequence ID" value="SIO73654.1"/>
    <property type="molecule type" value="Genomic_DNA"/>
</dbReference>
<dbReference type="Pfam" id="PF05365">
    <property type="entry name" value="UCR_UQCRX_QCR9"/>
    <property type="match status" value="1"/>
</dbReference>
<evidence type="ECO:0000256" key="6">
    <source>
        <dbReference type="ARBA" id="ARBA00022792"/>
    </source>
</evidence>
<accession>A0A1N6LXR3</accession>
<evidence type="ECO:0000256" key="5">
    <source>
        <dbReference type="ARBA" id="ARBA00022692"/>
    </source>
</evidence>
<dbReference type="InterPro" id="IPR008027">
    <property type="entry name" value="QCR9"/>
</dbReference>
<evidence type="ECO:0000256" key="7">
    <source>
        <dbReference type="ARBA" id="ARBA00022982"/>
    </source>
</evidence>